<dbReference type="Proteomes" id="UP001162098">
    <property type="component" value="Segment"/>
</dbReference>
<evidence type="ECO:0000313" key="2">
    <source>
        <dbReference type="Proteomes" id="UP001162098"/>
    </source>
</evidence>
<protein>
    <submittedName>
        <fullName evidence="1">Uncharacterized protein</fullName>
    </submittedName>
</protein>
<sequence length="255" mass="29200">MEPFPNETTLNILRWCSPSAAWKLAQQSTTLYALFREATPHIIARMADVIDPEMLEFMFEERSWRFMMACMKRWKSDPDGRPADTPFIYRMSCRYLMAVRHSWNRADLFQEEHPAESSIVLRLRAGDDLYDKISRHEMIRRCAADPLGPQPLVAVTWVERPGCGKTERLSVSGMSPLLLPEWLPVYADCAIHCYASFRASADVSVGLVVHPTNKDAWRIRRSVVDHFGERSYWATADGNVLSALSGSINWVIHPL</sequence>
<dbReference type="EMBL" id="MW018138">
    <property type="protein sequence ID" value="QPB44268.1"/>
    <property type="molecule type" value="Genomic_DNA"/>
</dbReference>
<organism evidence="1 2">
    <name type="scientific">Medusavirus stheno T3</name>
    <dbReference type="NCBI Taxonomy" id="3069717"/>
    <lineage>
        <taxon>Viruses</taxon>
        <taxon>Varidnaviria</taxon>
        <taxon>Bamfordvirae</taxon>
        <taxon>Nucleocytoviricota</taxon>
        <taxon>Megaviricetes</taxon>
        <taxon>Mamonoviridae</taxon>
        <taxon>Medusavirus</taxon>
        <taxon>Medusavirus sthenus</taxon>
    </lineage>
</organism>
<name>A0A7S7YEF4_9VIRU</name>
<dbReference type="KEGG" id="vg:80543464"/>
<keyword evidence="2" id="KW-1185">Reference proteome</keyword>
<accession>A0A7S7YEF4</accession>
<proteinExistence type="predicted"/>
<reference evidence="1 2" key="1">
    <citation type="submission" date="2020-09" db="EMBL/GenBank/DDBJ databases">
        <authorList>
            <person name="Zhang R."/>
            <person name="Garcia K."/>
            <person name="Ogata H."/>
        </authorList>
    </citation>
    <scope>NUCLEOTIDE SEQUENCE [LARGE SCALE GENOMIC DNA]</scope>
    <source>
        <strain evidence="2">stheno</strain>
    </source>
</reference>
<evidence type="ECO:0000313" key="1">
    <source>
        <dbReference type="EMBL" id="QPB44268.1"/>
    </source>
</evidence>